<feature type="transmembrane region" description="Helical" evidence="10">
    <location>
        <begin position="209"/>
        <end position="231"/>
    </location>
</feature>
<dbReference type="PANTHER" id="PTHR10791:SF30">
    <property type="entry name" value="SUGAR TRANSPORTER SWEET1"/>
    <property type="match status" value="1"/>
</dbReference>
<protein>
    <submittedName>
        <fullName evidence="11">Unnamed protein product</fullName>
    </submittedName>
</protein>
<dbReference type="FunFam" id="1.20.1280.290:FF:000007">
    <property type="entry name" value="Bidirectional sugar transporter SWEET7"/>
    <property type="match status" value="1"/>
</dbReference>
<proteinExistence type="inferred from homology"/>
<evidence type="ECO:0000256" key="6">
    <source>
        <dbReference type="ARBA" id="ARBA00022692"/>
    </source>
</evidence>
<keyword evidence="8 10" id="KW-1133">Transmembrane helix</keyword>
<keyword evidence="6 10" id="KW-0812">Transmembrane</keyword>
<feature type="transmembrane region" description="Helical" evidence="10">
    <location>
        <begin position="6"/>
        <end position="28"/>
    </location>
</feature>
<evidence type="ECO:0000313" key="12">
    <source>
        <dbReference type="Proteomes" id="UP001165083"/>
    </source>
</evidence>
<organism evidence="11 12">
    <name type="scientific">Phytophthora lilii</name>
    <dbReference type="NCBI Taxonomy" id="2077276"/>
    <lineage>
        <taxon>Eukaryota</taxon>
        <taxon>Sar</taxon>
        <taxon>Stramenopiles</taxon>
        <taxon>Oomycota</taxon>
        <taxon>Peronosporomycetes</taxon>
        <taxon>Peronosporales</taxon>
        <taxon>Peronosporaceae</taxon>
        <taxon>Phytophthora</taxon>
    </lineage>
</organism>
<keyword evidence="9 10" id="KW-0472">Membrane</keyword>
<dbReference type="Proteomes" id="UP001165083">
    <property type="component" value="Unassembled WGS sequence"/>
</dbReference>
<comment type="subcellular location">
    <subcellularLocation>
        <location evidence="1">Cell membrane</location>
        <topology evidence="1">Multi-pass membrane protein</topology>
    </subcellularLocation>
</comment>
<dbReference type="EMBL" id="BSXW01000138">
    <property type="protein sequence ID" value="GMF13005.1"/>
    <property type="molecule type" value="Genomic_DNA"/>
</dbReference>
<accession>A0A9W6TF91</accession>
<dbReference type="Pfam" id="PF03083">
    <property type="entry name" value="MtN3_slv"/>
    <property type="match status" value="1"/>
</dbReference>
<name>A0A9W6TF91_9STRA</name>
<comment type="caution">
    <text evidence="11">The sequence shown here is derived from an EMBL/GenBank/DDBJ whole genome shotgun (WGS) entry which is preliminary data.</text>
</comment>
<sequence>MSKDTAILVFRILSGIATVCMVSSPALLMHRIHKQKHVGVASVHYSRTHTSGTFAPLEACLFLDMVANACFYLCFRMMYGYIEDMWFPVFSCFLYGECCAVVFLTIYTYYCADKCYVIRTLSVFLTILGLITIYAIVGGLGYTGQTTKSVSTIIGIFADCAGISLYGAPMEKLFQVLKHKTAVFINVHMVYAGIANNIVWLTYGILITNWFIIFINVLFITVNTFTMCLYIKYDPKTHPLQDGWDANPDDNEQQISVTVEMASHLETKASKKSLTNLPSPEYACMSSPLRSPVSRT</sequence>
<keyword evidence="7" id="KW-0677">Repeat</keyword>
<evidence type="ECO:0000256" key="2">
    <source>
        <dbReference type="ARBA" id="ARBA00007809"/>
    </source>
</evidence>
<keyword evidence="5" id="KW-0762">Sugar transport</keyword>
<evidence type="ECO:0000256" key="9">
    <source>
        <dbReference type="ARBA" id="ARBA00023136"/>
    </source>
</evidence>
<evidence type="ECO:0000256" key="1">
    <source>
        <dbReference type="ARBA" id="ARBA00004651"/>
    </source>
</evidence>
<feature type="transmembrane region" description="Helical" evidence="10">
    <location>
        <begin position="85"/>
        <end position="109"/>
    </location>
</feature>
<dbReference type="GO" id="GO:0005886">
    <property type="term" value="C:plasma membrane"/>
    <property type="evidence" value="ECO:0007669"/>
    <property type="project" value="UniProtKB-SubCell"/>
</dbReference>
<keyword evidence="3" id="KW-0813">Transport</keyword>
<dbReference type="InterPro" id="IPR004316">
    <property type="entry name" value="SWEET_rpt"/>
</dbReference>
<evidence type="ECO:0000256" key="3">
    <source>
        <dbReference type="ARBA" id="ARBA00022448"/>
    </source>
</evidence>
<keyword evidence="4" id="KW-1003">Cell membrane</keyword>
<evidence type="ECO:0000256" key="7">
    <source>
        <dbReference type="ARBA" id="ARBA00022737"/>
    </source>
</evidence>
<comment type="similarity">
    <text evidence="2">Belongs to the SWEET sugar transporter family.</text>
</comment>
<evidence type="ECO:0000313" key="11">
    <source>
        <dbReference type="EMBL" id="GMF13005.1"/>
    </source>
</evidence>
<dbReference type="OrthoDB" id="409725at2759"/>
<feature type="transmembrane region" description="Helical" evidence="10">
    <location>
        <begin position="59"/>
        <end position="79"/>
    </location>
</feature>
<gene>
    <name evidence="11" type="ORF">Plil01_000353300</name>
</gene>
<dbReference type="InterPro" id="IPR047664">
    <property type="entry name" value="SWEET"/>
</dbReference>
<feature type="transmembrane region" description="Helical" evidence="10">
    <location>
        <begin position="149"/>
        <end position="169"/>
    </location>
</feature>
<dbReference type="AlphaFoldDB" id="A0A9W6TF91"/>
<evidence type="ECO:0000256" key="5">
    <source>
        <dbReference type="ARBA" id="ARBA00022597"/>
    </source>
</evidence>
<evidence type="ECO:0000256" key="8">
    <source>
        <dbReference type="ARBA" id="ARBA00022989"/>
    </source>
</evidence>
<evidence type="ECO:0000256" key="10">
    <source>
        <dbReference type="SAM" id="Phobius"/>
    </source>
</evidence>
<evidence type="ECO:0000256" key="4">
    <source>
        <dbReference type="ARBA" id="ARBA00022475"/>
    </source>
</evidence>
<dbReference type="Gene3D" id="1.20.1280.290">
    <property type="match status" value="1"/>
</dbReference>
<keyword evidence="12" id="KW-1185">Reference proteome</keyword>
<feature type="transmembrane region" description="Helical" evidence="10">
    <location>
        <begin position="116"/>
        <end position="137"/>
    </location>
</feature>
<dbReference type="PANTHER" id="PTHR10791">
    <property type="entry name" value="RAG1-ACTIVATING PROTEIN 1"/>
    <property type="match status" value="1"/>
</dbReference>
<reference evidence="11" key="1">
    <citation type="submission" date="2023-04" db="EMBL/GenBank/DDBJ databases">
        <title>Phytophthora lilii NBRC 32176.</title>
        <authorList>
            <person name="Ichikawa N."/>
            <person name="Sato H."/>
            <person name="Tonouchi N."/>
        </authorList>
    </citation>
    <scope>NUCLEOTIDE SEQUENCE</scope>
    <source>
        <strain evidence="11">NBRC 32176</strain>
    </source>
</reference>
<dbReference type="GO" id="GO:0051119">
    <property type="term" value="F:sugar transmembrane transporter activity"/>
    <property type="evidence" value="ECO:0007669"/>
    <property type="project" value="InterPro"/>
</dbReference>